<dbReference type="RefSeq" id="WP_188577488.1">
    <property type="nucleotide sequence ID" value="NZ_BMCT01000001.1"/>
</dbReference>
<dbReference type="AlphaFoldDB" id="A0A917BV59"/>
<dbReference type="Pfam" id="PF01266">
    <property type="entry name" value="DAO"/>
    <property type="match status" value="1"/>
</dbReference>
<accession>A0A917BV59</accession>
<dbReference type="SUPFAM" id="SSF54373">
    <property type="entry name" value="FAD-linked reductases, C-terminal domain"/>
    <property type="match status" value="1"/>
</dbReference>
<gene>
    <name evidence="3" type="primary">soxB</name>
    <name evidence="3" type="ORF">GCM10007301_16440</name>
</gene>
<dbReference type="PANTHER" id="PTHR13847">
    <property type="entry name" value="SARCOSINE DEHYDROGENASE-RELATED"/>
    <property type="match status" value="1"/>
</dbReference>
<dbReference type="PANTHER" id="PTHR13847:SF287">
    <property type="entry name" value="FAD-DEPENDENT OXIDOREDUCTASE DOMAIN-CONTAINING PROTEIN 1"/>
    <property type="match status" value="1"/>
</dbReference>
<evidence type="ECO:0000259" key="2">
    <source>
        <dbReference type="Pfam" id="PF01266"/>
    </source>
</evidence>
<reference evidence="3" key="1">
    <citation type="journal article" date="2014" name="Int. J. Syst. Evol. Microbiol.">
        <title>Complete genome sequence of Corynebacterium casei LMG S-19264T (=DSM 44701T), isolated from a smear-ripened cheese.</title>
        <authorList>
            <consortium name="US DOE Joint Genome Institute (JGI-PGF)"/>
            <person name="Walter F."/>
            <person name="Albersmeier A."/>
            <person name="Kalinowski J."/>
            <person name="Ruckert C."/>
        </authorList>
    </citation>
    <scope>NUCLEOTIDE SEQUENCE</scope>
    <source>
        <strain evidence="3">CCM 7897</strain>
    </source>
</reference>
<proteinExistence type="predicted"/>
<evidence type="ECO:0000313" key="4">
    <source>
        <dbReference type="Proteomes" id="UP000606044"/>
    </source>
</evidence>
<feature type="domain" description="FAD dependent oxidoreductase" evidence="2">
    <location>
        <begin position="8"/>
        <end position="352"/>
    </location>
</feature>
<keyword evidence="1" id="KW-0560">Oxidoreductase</keyword>
<dbReference type="GO" id="GO:0016491">
    <property type="term" value="F:oxidoreductase activity"/>
    <property type="evidence" value="ECO:0007669"/>
    <property type="project" value="UniProtKB-KW"/>
</dbReference>
<keyword evidence="4" id="KW-1185">Reference proteome</keyword>
<dbReference type="GO" id="GO:0005737">
    <property type="term" value="C:cytoplasm"/>
    <property type="evidence" value="ECO:0007669"/>
    <property type="project" value="TreeGrafter"/>
</dbReference>
<dbReference type="Gene3D" id="3.50.50.60">
    <property type="entry name" value="FAD/NAD(P)-binding domain"/>
    <property type="match status" value="1"/>
</dbReference>
<reference evidence="3" key="2">
    <citation type="submission" date="2020-09" db="EMBL/GenBank/DDBJ databases">
        <authorList>
            <person name="Sun Q."/>
            <person name="Sedlacek I."/>
        </authorList>
    </citation>
    <scope>NUCLEOTIDE SEQUENCE</scope>
    <source>
        <strain evidence="3">CCM 7897</strain>
    </source>
</reference>
<protein>
    <submittedName>
        <fullName evidence="3">Sarcosine oxidase subunit beta</fullName>
    </submittedName>
</protein>
<evidence type="ECO:0000313" key="3">
    <source>
        <dbReference type="EMBL" id="GGF57457.1"/>
    </source>
</evidence>
<dbReference type="InterPro" id="IPR036188">
    <property type="entry name" value="FAD/NAD-bd_sf"/>
</dbReference>
<evidence type="ECO:0000256" key="1">
    <source>
        <dbReference type="ARBA" id="ARBA00023002"/>
    </source>
</evidence>
<name>A0A917BV59_9HYPH</name>
<dbReference type="Proteomes" id="UP000606044">
    <property type="component" value="Unassembled WGS sequence"/>
</dbReference>
<sequence>MERAGRPDVLIIGGGLHGCSTALHLARRGVKALVIEKDHAGRHASGVNAGGVRRLGRAFAEVPLSVASMELWHNIRDLVDDDCGFESHGQVKVAESEDDLAILAARVAKLNGMGFFHEELIGQDELRALLPAVAPNCVGGIVSRADGAALPYRTVLSFRNAAERAGARFIEGTPAAMPMRVDGLWMVRVGHDVYEAPVLVNTAGAWADRIAAALGEPVPLEVIAPMLMITARMPPFVTPVVGATRRPLSFKQFANGTVLIGGGHRGIADRDTNRTTLDFEKLAFNARTAAEIFPIMGEAEIMRAWAGIEARMPDDIPVIGPSLQAEAAYHAFGFSAHGFQLGPIVGSILAELITTGASNLPIEAFSIGRFREAGAVAKAG</sequence>
<dbReference type="InterPro" id="IPR006076">
    <property type="entry name" value="FAD-dep_OxRdtase"/>
</dbReference>
<dbReference type="Gene3D" id="3.30.9.10">
    <property type="entry name" value="D-Amino Acid Oxidase, subunit A, domain 2"/>
    <property type="match status" value="1"/>
</dbReference>
<dbReference type="EMBL" id="BMCT01000001">
    <property type="protein sequence ID" value="GGF57457.1"/>
    <property type="molecule type" value="Genomic_DNA"/>
</dbReference>
<dbReference type="SUPFAM" id="SSF51905">
    <property type="entry name" value="FAD/NAD(P)-binding domain"/>
    <property type="match status" value="1"/>
</dbReference>
<comment type="caution">
    <text evidence="3">The sequence shown here is derived from an EMBL/GenBank/DDBJ whole genome shotgun (WGS) entry which is preliminary data.</text>
</comment>
<organism evidence="3 4">
    <name type="scientific">Azorhizobium oxalatiphilum</name>
    <dbReference type="NCBI Taxonomy" id="980631"/>
    <lineage>
        <taxon>Bacteria</taxon>
        <taxon>Pseudomonadati</taxon>
        <taxon>Pseudomonadota</taxon>
        <taxon>Alphaproteobacteria</taxon>
        <taxon>Hyphomicrobiales</taxon>
        <taxon>Xanthobacteraceae</taxon>
        <taxon>Azorhizobium</taxon>
    </lineage>
</organism>